<dbReference type="InterPro" id="IPR022254">
    <property type="entry name" value="DUF3775"/>
</dbReference>
<name>A0ABV6JPR2_9PROT</name>
<dbReference type="Pfam" id="PF12616">
    <property type="entry name" value="DUF3775"/>
    <property type="match status" value="1"/>
</dbReference>
<dbReference type="RefSeq" id="WP_377042992.1">
    <property type="nucleotide sequence ID" value="NZ_JBHLUN010000002.1"/>
</dbReference>
<feature type="region of interest" description="Disordered" evidence="1">
    <location>
        <begin position="34"/>
        <end position="56"/>
    </location>
</feature>
<evidence type="ECO:0000313" key="2">
    <source>
        <dbReference type="EMBL" id="MFC0407297.1"/>
    </source>
</evidence>
<proteinExistence type="predicted"/>
<sequence length="139" mass="15366">MSDRPERDDDEDFDLGIAVPTVVGIIDTARQVDEMEEDVENEDMQDEEAPDDSDPDGLAEMLEEQIDALNEDEQVALIALAWVGRGDYETDDWEEALRLARERNERGGAAAYLMGLEMLGDLLSEGLSAFGIAAEETGR</sequence>
<evidence type="ECO:0000313" key="3">
    <source>
        <dbReference type="Proteomes" id="UP001589865"/>
    </source>
</evidence>
<dbReference type="EMBL" id="JBHLUN010000002">
    <property type="protein sequence ID" value="MFC0407297.1"/>
    <property type="molecule type" value="Genomic_DNA"/>
</dbReference>
<evidence type="ECO:0000256" key="1">
    <source>
        <dbReference type="SAM" id="MobiDB-lite"/>
    </source>
</evidence>
<organism evidence="2 3">
    <name type="scientific">Roseomonas elaeocarpi</name>
    <dbReference type="NCBI Taxonomy" id="907779"/>
    <lineage>
        <taxon>Bacteria</taxon>
        <taxon>Pseudomonadati</taxon>
        <taxon>Pseudomonadota</taxon>
        <taxon>Alphaproteobacteria</taxon>
        <taxon>Acetobacterales</taxon>
        <taxon>Roseomonadaceae</taxon>
        <taxon>Roseomonas</taxon>
    </lineage>
</organism>
<gene>
    <name evidence="2" type="ORF">ACFFGY_03490</name>
</gene>
<comment type="caution">
    <text evidence="2">The sequence shown here is derived from an EMBL/GenBank/DDBJ whole genome shotgun (WGS) entry which is preliminary data.</text>
</comment>
<dbReference type="Proteomes" id="UP001589865">
    <property type="component" value="Unassembled WGS sequence"/>
</dbReference>
<keyword evidence="3" id="KW-1185">Reference proteome</keyword>
<accession>A0ABV6JPR2</accession>
<protein>
    <submittedName>
        <fullName evidence="2">DUF3775 domain-containing protein</fullName>
    </submittedName>
</protein>
<reference evidence="2 3" key="1">
    <citation type="submission" date="2024-09" db="EMBL/GenBank/DDBJ databases">
        <authorList>
            <person name="Sun Q."/>
            <person name="Mori K."/>
        </authorList>
    </citation>
    <scope>NUCLEOTIDE SEQUENCE [LARGE SCALE GENOMIC DNA]</scope>
    <source>
        <strain evidence="2 3">TBRC 5777</strain>
    </source>
</reference>